<protein>
    <recommendedName>
        <fullName evidence="10">DNA primase</fullName>
        <ecNumber evidence="10">2.7.7.-</ecNumber>
    </recommendedName>
</protein>
<evidence type="ECO:0000256" key="4">
    <source>
        <dbReference type="ARBA" id="ARBA00022679"/>
    </source>
</evidence>
<dbReference type="PANTHER" id="PTHR10536">
    <property type="entry name" value="DNA PRIMASE SMALL SUBUNIT"/>
    <property type="match status" value="1"/>
</dbReference>
<dbReference type="CDD" id="cd04860">
    <property type="entry name" value="AE_Prim_S"/>
    <property type="match status" value="1"/>
</dbReference>
<keyword evidence="4 10" id="KW-0808">Transferase</keyword>
<dbReference type="OrthoDB" id="19606at2759"/>
<dbReference type="OMA" id="NVTRGFN"/>
<reference evidence="12 13" key="1">
    <citation type="journal article" date="2010" name="Plant Cell">
        <title>The Chlorella variabilis NC64A genome reveals adaptation to photosymbiosis, coevolution with viruses, and cryptic sex.</title>
        <authorList>
            <person name="Blanc G."/>
            <person name="Duncan G."/>
            <person name="Agarkova I."/>
            <person name="Borodovsky M."/>
            <person name="Gurnon J."/>
            <person name="Kuo A."/>
            <person name="Lindquist E."/>
            <person name="Lucas S."/>
            <person name="Pangilinan J."/>
            <person name="Polle J."/>
            <person name="Salamov A."/>
            <person name="Terry A."/>
            <person name="Yamada T."/>
            <person name="Dunigan D.D."/>
            <person name="Grigoriev I.V."/>
            <person name="Claverie J.M."/>
            <person name="Van Etten J.L."/>
        </authorList>
    </citation>
    <scope>NUCLEOTIDE SEQUENCE [LARGE SCALE GENOMIC DNA]</scope>
    <source>
        <strain evidence="12 13">NC64A</strain>
    </source>
</reference>
<organism evidence="13">
    <name type="scientific">Chlorella variabilis</name>
    <name type="common">Green alga</name>
    <dbReference type="NCBI Taxonomy" id="554065"/>
    <lineage>
        <taxon>Eukaryota</taxon>
        <taxon>Viridiplantae</taxon>
        <taxon>Chlorophyta</taxon>
        <taxon>core chlorophytes</taxon>
        <taxon>Trebouxiophyceae</taxon>
        <taxon>Chlorellales</taxon>
        <taxon>Chlorellaceae</taxon>
        <taxon>Chlorella clade</taxon>
        <taxon>Chlorella</taxon>
    </lineage>
</organism>
<evidence type="ECO:0000256" key="9">
    <source>
        <dbReference type="ARBA" id="ARBA00023163"/>
    </source>
</evidence>
<evidence type="ECO:0000256" key="1">
    <source>
        <dbReference type="ARBA" id="ARBA00009762"/>
    </source>
</evidence>
<dbReference type="GO" id="GO:0005658">
    <property type="term" value="C:alpha DNA polymerase:primase complex"/>
    <property type="evidence" value="ECO:0007669"/>
    <property type="project" value="UniProtKB-ARBA"/>
</dbReference>
<gene>
    <name evidence="12" type="ORF">CHLNCDRAFT_139037</name>
</gene>
<accession>E1ZPN5</accession>
<keyword evidence="7" id="KW-0479">Metal-binding</keyword>
<dbReference type="NCBIfam" id="TIGR00335">
    <property type="entry name" value="primase_sml"/>
    <property type="match status" value="1"/>
</dbReference>
<dbReference type="EC" id="2.7.7.-" evidence="10"/>
<dbReference type="InterPro" id="IPR014052">
    <property type="entry name" value="DNA_primase_ssu_euk/arc"/>
</dbReference>
<comment type="similarity">
    <text evidence="1 10">Belongs to the eukaryotic-type primase small subunit family.</text>
</comment>
<keyword evidence="8" id="KW-0862">Zinc</keyword>
<keyword evidence="5" id="KW-0548">Nucleotidyltransferase</keyword>
<sequence length="434" mass="48449">MAPYPQAGPTGTDFTSVGVQDMMKLYYSRLFPTQEMAKWLAYGNDSKHPQSDPSFFPRREFCFTLDGDIFGGAELAAALKDRCPSKLDIGPVYNVEPQRRAAYQNSAQGFVPVERELVFDIDLTDYDDVRTCGQGGHICTKCWPLMAAAIQILDQGLRRDFGFRHILFVFSGRRGVHCWVCDERARKLSDEQRSAIASYFAVYKGQERGVAKLVLTSDDHPAIARAYALLREAFEERILPQQQLLEEEEVRKAVLAYLPNDAIRSAVRQRWQGVHGSEARWEALKEEVEAEAQALERGKKGWEARAMRRSLKAVVFACAYPRLDMEVSKKMNHLLKAPFCVHPKTGKVCVPVRPEEAYEFDPDTVCTVGGLLNQLNSSGSAAAQGEEPWRATDMGLAVDTFRQCLLDGLQEEVRAGLARKSRAAAAAAEAGLAF</sequence>
<dbReference type="RefSeq" id="XP_005844308.1">
    <property type="nucleotide sequence ID" value="XM_005844246.1"/>
</dbReference>
<evidence type="ECO:0000256" key="8">
    <source>
        <dbReference type="ARBA" id="ARBA00022833"/>
    </source>
</evidence>
<evidence type="ECO:0000256" key="6">
    <source>
        <dbReference type="ARBA" id="ARBA00022705"/>
    </source>
</evidence>
<dbReference type="GeneID" id="17351661"/>
<dbReference type="GO" id="GO:0003899">
    <property type="term" value="F:DNA-directed RNA polymerase activity"/>
    <property type="evidence" value="ECO:0007669"/>
    <property type="project" value="InterPro"/>
</dbReference>
<dbReference type="FunCoup" id="E1ZPN5">
    <property type="interactions" value="973"/>
</dbReference>
<dbReference type="STRING" id="554065.E1ZPN5"/>
<feature type="coiled-coil region" evidence="11">
    <location>
        <begin position="278"/>
        <end position="305"/>
    </location>
</feature>
<evidence type="ECO:0000313" key="13">
    <source>
        <dbReference type="Proteomes" id="UP000008141"/>
    </source>
</evidence>
<dbReference type="EMBL" id="GL433857">
    <property type="protein sequence ID" value="EFN52206.1"/>
    <property type="molecule type" value="Genomic_DNA"/>
</dbReference>
<dbReference type="Pfam" id="PF01896">
    <property type="entry name" value="DNA_primase_S"/>
    <property type="match status" value="1"/>
</dbReference>
<dbReference type="eggNOG" id="KOG2851">
    <property type="taxonomic scope" value="Eukaryota"/>
</dbReference>
<evidence type="ECO:0000256" key="3">
    <source>
        <dbReference type="ARBA" id="ARBA00022515"/>
    </source>
</evidence>
<evidence type="ECO:0000256" key="7">
    <source>
        <dbReference type="ARBA" id="ARBA00022723"/>
    </source>
</evidence>
<keyword evidence="2 10" id="KW-0240">DNA-directed RNA polymerase</keyword>
<evidence type="ECO:0000256" key="11">
    <source>
        <dbReference type="SAM" id="Coils"/>
    </source>
</evidence>
<dbReference type="AlphaFoldDB" id="E1ZPN5"/>
<keyword evidence="13" id="KW-1185">Reference proteome</keyword>
<proteinExistence type="inferred from homology"/>
<name>E1ZPN5_CHLVA</name>
<keyword evidence="6 10" id="KW-0235">DNA replication</keyword>
<dbReference type="FunFam" id="3.90.920.10:FF:000003">
    <property type="entry name" value="DNA primase"/>
    <property type="match status" value="1"/>
</dbReference>
<keyword evidence="11" id="KW-0175">Coiled coil</keyword>
<evidence type="ECO:0000256" key="2">
    <source>
        <dbReference type="ARBA" id="ARBA00022478"/>
    </source>
</evidence>
<evidence type="ECO:0000313" key="12">
    <source>
        <dbReference type="EMBL" id="EFN52206.1"/>
    </source>
</evidence>
<evidence type="ECO:0000256" key="5">
    <source>
        <dbReference type="ARBA" id="ARBA00022695"/>
    </source>
</evidence>
<keyword evidence="9" id="KW-0804">Transcription</keyword>
<evidence type="ECO:0000256" key="10">
    <source>
        <dbReference type="RuleBase" id="RU003514"/>
    </source>
</evidence>
<dbReference type="KEGG" id="cvr:CHLNCDRAFT_139037"/>
<dbReference type="SUPFAM" id="SSF56747">
    <property type="entry name" value="Prim-pol domain"/>
    <property type="match status" value="1"/>
</dbReference>
<dbReference type="Gene3D" id="3.90.920.10">
    <property type="entry name" value="DNA primase, PRIM domain"/>
    <property type="match status" value="1"/>
</dbReference>
<dbReference type="Proteomes" id="UP000008141">
    <property type="component" value="Unassembled WGS sequence"/>
</dbReference>
<keyword evidence="3 10" id="KW-0639">Primosome</keyword>
<dbReference type="InterPro" id="IPR002755">
    <property type="entry name" value="DNA_primase_S"/>
</dbReference>
<dbReference type="GO" id="GO:0006269">
    <property type="term" value="P:DNA replication, synthesis of primer"/>
    <property type="evidence" value="ECO:0007669"/>
    <property type="project" value="UniProtKB-KW"/>
</dbReference>
<dbReference type="InParanoid" id="E1ZPN5"/>
<dbReference type="GO" id="GO:0046872">
    <property type="term" value="F:metal ion binding"/>
    <property type="evidence" value="ECO:0007669"/>
    <property type="project" value="UniProtKB-KW"/>
</dbReference>